<feature type="domain" description="Transcription regulator PadR C-terminal" evidence="2">
    <location>
        <begin position="90"/>
        <end position="169"/>
    </location>
</feature>
<dbReference type="PANTHER" id="PTHR43252:SF6">
    <property type="entry name" value="NEGATIVE TRANSCRIPTION REGULATOR PADR"/>
    <property type="match status" value="1"/>
</dbReference>
<dbReference type="RefSeq" id="WP_093552057.1">
    <property type="nucleotide sequence ID" value="NZ_JAVSGH010000046.1"/>
</dbReference>
<accession>A0ABU3I5H6</accession>
<dbReference type="SUPFAM" id="SSF46785">
    <property type="entry name" value="Winged helix' DNA-binding domain"/>
    <property type="match status" value="1"/>
</dbReference>
<dbReference type="Pfam" id="PF03551">
    <property type="entry name" value="PadR"/>
    <property type="match status" value="1"/>
</dbReference>
<dbReference type="Pfam" id="PF10400">
    <property type="entry name" value="Vir_act_alpha_C"/>
    <property type="match status" value="1"/>
</dbReference>
<feature type="domain" description="Transcription regulator PadR N-terminal" evidence="1">
    <location>
        <begin position="7"/>
        <end position="78"/>
    </location>
</feature>
<evidence type="ECO:0000259" key="1">
    <source>
        <dbReference type="Pfam" id="PF03551"/>
    </source>
</evidence>
<dbReference type="InterPro" id="IPR005149">
    <property type="entry name" value="Tscrpt_reg_PadR_N"/>
</dbReference>
<evidence type="ECO:0000313" key="3">
    <source>
        <dbReference type="EMBL" id="MDT3728196.1"/>
    </source>
</evidence>
<evidence type="ECO:0000259" key="2">
    <source>
        <dbReference type="Pfam" id="PF10400"/>
    </source>
</evidence>
<organism evidence="3 4">
    <name type="scientific">Streptomyces althioticus subsp. attaecolombicae</name>
    <dbReference type="NCBI Taxonomy" id="3075534"/>
    <lineage>
        <taxon>Bacteria</taxon>
        <taxon>Bacillati</taxon>
        <taxon>Actinomycetota</taxon>
        <taxon>Actinomycetes</taxon>
        <taxon>Kitasatosporales</taxon>
        <taxon>Streptomycetaceae</taxon>
        <taxon>Streptomyces</taxon>
        <taxon>Streptomyces althioticus group</taxon>
    </lineage>
</organism>
<dbReference type="InterPro" id="IPR036390">
    <property type="entry name" value="WH_DNA-bd_sf"/>
</dbReference>
<dbReference type="Proteomes" id="UP001181313">
    <property type="component" value="Unassembled WGS sequence"/>
</dbReference>
<dbReference type="InterPro" id="IPR036388">
    <property type="entry name" value="WH-like_DNA-bd_sf"/>
</dbReference>
<dbReference type="Gene3D" id="1.10.10.10">
    <property type="entry name" value="Winged helix-like DNA-binding domain superfamily/Winged helix DNA-binding domain"/>
    <property type="match status" value="1"/>
</dbReference>
<dbReference type="InterPro" id="IPR018309">
    <property type="entry name" value="Tscrpt_reg_PadR_C"/>
</dbReference>
<protein>
    <submittedName>
        <fullName evidence="3">PadR family transcriptional regulator</fullName>
    </submittedName>
</protein>
<name>A0ABU3I5H6_9ACTN</name>
<gene>
    <name evidence="3" type="ORF">ROS62_26295</name>
</gene>
<sequence>MSLRMALLGLLVTKGPTNGYALTRTFADSLSHVWSAQHSQVYPELARLAETGLVTVQDEGPRGQKRYTVTDAGRDALRHWLTEVEPNRTVRNENALRAFLLPTLDREDAARLVRKEAEYYQRRTEEITRQRDMLRDPQSTGFGVYAAELGVRISSAIADWAEWAEARLEAERARGNGG</sequence>
<keyword evidence="4" id="KW-1185">Reference proteome</keyword>
<dbReference type="EMBL" id="JAVSGH010000046">
    <property type="protein sequence ID" value="MDT3728196.1"/>
    <property type="molecule type" value="Genomic_DNA"/>
</dbReference>
<comment type="caution">
    <text evidence="3">The sequence shown here is derived from an EMBL/GenBank/DDBJ whole genome shotgun (WGS) entry which is preliminary data.</text>
</comment>
<reference evidence="3" key="1">
    <citation type="submission" date="2024-05" db="EMBL/GenBank/DDBJ databases">
        <title>30 novel species of actinomycetes from the DSMZ collection.</title>
        <authorList>
            <person name="Nouioui I."/>
        </authorList>
    </citation>
    <scope>NUCLEOTIDE SEQUENCE</scope>
    <source>
        <strain evidence="3">DSM 41972</strain>
    </source>
</reference>
<proteinExistence type="predicted"/>
<evidence type="ECO:0000313" key="4">
    <source>
        <dbReference type="Proteomes" id="UP001181313"/>
    </source>
</evidence>
<dbReference type="PANTHER" id="PTHR43252">
    <property type="entry name" value="TRANSCRIPTIONAL REGULATOR YQJI"/>
    <property type="match status" value="1"/>
</dbReference>